<dbReference type="Proteomes" id="UP001345219">
    <property type="component" value="Chromosome 9"/>
</dbReference>
<comment type="caution">
    <text evidence="4">The sequence shown here is derived from an EMBL/GenBank/DDBJ whole genome shotgun (WGS) entry which is preliminary data.</text>
</comment>
<keyword evidence="1" id="KW-0649">Protein kinase inhibitor</keyword>
<accession>A0AAN7GU22</accession>
<reference evidence="4 5" key="1">
    <citation type="journal article" date="2023" name="Hortic Res">
        <title>Pangenome of water caltrop reveals structural variations and asymmetric subgenome divergence after allopolyploidization.</title>
        <authorList>
            <person name="Zhang X."/>
            <person name="Chen Y."/>
            <person name="Wang L."/>
            <person name="Yuan Y."/>
            <person name="Fang M."/>
            <person name="Shi L."/>
            <person name="Lu R."/>
            <person name="Comes H.P."/>
            <person name="Ma Y."/>
            <person name="Chen Y."/>
            <person name="Huang G."/>
            <person name="Zhou Y."/>
            <person name="Zheng Z."/>
            <person name="Qiu Y."/>
        </authorList>
    </citation>
    <scope>NUCLEOTIDE SEQUENCE [LARGE SCALE GENOMIC DNA]</scope>
    <source>
        <tissue evidence="4">Roots</tissue>
    </source>
</reference>
<dbReference type="GO" id="GO:0004860">
    <property type="term" value="F:protein kinase inhibitor activity"/>
    <property type="evidence" value="ECO:0007669"/>
    <property type="project" value="UniProtKB-KW"/>
</dbReference>
<dbReference type="PANTHER" id="PTHR33142">
    <property type="entry name" value="CYCLIN-DEPENDENT PROTEIN KINASE INHIBITOR SMR13"/>
    <property type="match status" value="1"/>
</dbReference>
<dbReference type="GO" id="GO:0032875">
    <property type="term" value="P:regulation of DNA endoreduplication"/>
    <property type="evidence" value="ECO:0007669"/>
    <property type="project" value="InterPro"/>
</dbReference>
<gene>
    <name evidence="4" type="ORF">SAY87_010386</name>
</gene>
<keyword evidence="2" id="KW-0131">Cell cycle</keyword>
<evidence type="ECO:0000256" key="3">
    <source>
        <dbReference type="SAM" id="MobiDB-lite"/>
    </source>
</evidence>
<dbReference type="AlphaFoldDB" id="A0AAN7GU22"/>
<organism evidence="4 5">
    <name type="scientific">Trapa incisa</name>
    <dbReference type="NCBI Taxonomy" id="236973"/>
    <lineage>
        <taxon>Eukaryota</taxon>
        <taxon>Viridiplantae</taxon>
        <taxon>Streptophyta</taxon>
        <taxon>Embryophyta</taxon>
        <taxon>Tracheophyta</taxon>
        <taxon>Spermatophyta</taxon>
        <taxon>Magnoliopsida</taxon>
        <taxon>eudicotyledons</taxon>
        <taxon>Gunneridae</taxon>
        <taxon>Pentapetalae</taxon>
        <taxon>rosids</taxon>
        <taxon>malvids</taxon>
        <taxon>Myrtales</taxon>
        <taxon>Lythraceae</taxon>
        <taxon>Trapa</taxon>
    </lineage>
</organism>
<sequence>MGFSKLSKLESEVKKCSVAEISIRATLKPISTKQRRKVRETGEEGTSVEEERLSRPSTPTGQESRIPFSLPCPAAPRKRRPQPSRCHMNSPRGFFTPPDLESVFKLGQC</sequence>
<protein>
    <submittedName>
        <fullName evidence="4">Uncharacterized protein</fullName>
    </submittedName>
</protein>
<dbReference type="PANTHER" id="PTHR33142:SF40">
    <property type="entry name" value="CYCLIN-DEPENDENT PROTEIN KINASE INHIBITOR SMR6"/>
    <property type="match status" value="1"/>
</dbReference>
<evidence type="ECO:0000313" key="5">
    <source>
        <dbReference type="Proteomes" id="UP001345219"/>
    </source>
</evidence>
<feature type="region of interest" description="Disordered" evidence="3">
    <location>
        <begin position="31"/>
        <end position="99"/>
    </location>
</feature>
<evidence type="ECO:0000313" key="4">
    <source>
        <dbReference type="EMBL" id="KAK4744074.1"/>
    </source>
</evidence>
<name>A0AAN7GU22_9MYRT</name>
<keyword evidence="5" id="KW-1185">Reference proteome</keyword>
<proteinExistence type="predicted"/>
<evidence type="ECO:0000256" key="2">
    <source>
        <dbReference type="ARBA" id="ARBA00023306"/>
    </source>
</evidence>
<dbReference type="InterPro" id="IPR040389">
    <property type="entry name" value="SMR"/>
</dbReference>
<dbReference type="EMBL" id="JAXIOK010000022">
    <property type="protein sequence ID" value="KAK4744074.1"/>
    <property type="molecule type" value="Genomic_DNA"/>
</dbReference>
<evidence type="ECO:0000256" key="1">
    <source>
        <dbReference type="ARBA" id="ARBA00023013"/>
    </source>
</evidence>